<protein>
    <recommendedName>
        <fullName evidence="10">BHLH domain-containing protein</fullName>
    </recommendedName>
</protein>
<evidence type="ECO:0000256" key="4">
    <source>
        <dbReference type="ARBA" id="ARBA00023015"/>
    </source>
</evidence>
<organism evidence="11 12">
    <name type="scientific">Phrynosoma platyrhinos</name>
    <name type="common">Desert horned lizard</name>
    <dbReference type="NCBI Taxonomy" id="52577"/>
    <lineage>
        <taxon>Eukaryota</taxon>
        <taxon>Metazoa</taxon>
        <taxon>Chordata</taxon>
        <taxon>Craniata</taxon>
        <taxon>Vertebrata</taxon>
        <taxon>Euteleostomi</taxon>
        <taxon>Lepidosauria</taxon>
        <taxon>Squamata</taxon>
        <taxon>Bifurcata</taxon>
        <taxon>Unidentata</taxon>
        <taxon>Episquamata</taxon>
        <taxon>Toxicofera</taxon>
        <taxon>Iguania</taxon>
        <taxon>Phrynosomatidae</taxon>
        <taxon>Phrynosomatinae</taxon>
        <taxon>Phrynosoma</taxon>
    </lineage>
</organism>
<accession>A0ABQ7SNA0</accession>
<reference evidence="11 12" key="1">
    <citation type="journal article" date="2022" name="Gigascience">
        <title>A chromosome-level genome assembly and annotation of the desert horned lizard, Phrynosoma platyrhinos, provides insight into chromosomal rearrangements among reptiles.</title>
        <authorList>
            <person name="Koochekian N."/>
            <person name="Ascanio A."/>
            <person name="Farleigh K."/>
            <person name="Card D.C."/>
            <person name="Schield D.R."/>
            <person name="Castoe T.A."/>
            <person name="Jezkova T."/>
        </authorList>
    </citation>
    <scope>NUCLEOTIDE SEQUENCE [LARGE SCALE GENOMIC DNA]</scope>
    <source>
        <strain evidence="11">NK-2021</strain>
    </source>
</reference>
<comment type="similarity">
    <text evidence="3">Belongs to the MiT/TFE family.</text>
</comment>
<dbReference type="InterPro" id="IPR011598">
    <property type="entry name" value="bHLH_dom"/>
</dbReference>
<evidence type="ECO:0000256" key="6">
    <source>
        <dbReference type="ARBA" id="ARBA00023159"/>
    </source>
</evidence>
<comment type="caution">
    <text evidence="11">The sequence shown here is derived from an EMBL/GenBank/DDBJ whole genome shotgun (WGS) entry which is preliminary data.</text>
</comment>
<dbReference type="Pfam" id="PF11851">
    <property type="entry name" value="DUF3371"/>
    <property type="match status" value="1"/>
</dbReference>
<evidence type="ECO:0000259" key="10">
    <source>
        <dbReference type="PROSITE" id="PS50888"/>
    </source>
</evidence>
<feature type="compositionally biased region" description="Low complexity" evidence="9">
    <location>
        <begin position="436"/>
        <end position="450"/>
    </location>
</feature>
<dbReference type="InterPro" id="IPR021802">
    <property type="entry name" value="MiT/TFE_C"/>
</dbReference>
<dbReference type="Proteomes" id="UP000826234">
    <property type="component" value="Unassembled WGS sequence"/>
</dbReference>
<evidence type="ECO:0000313" key="12">
    <source>
        <dbReference type="Proteomes" id="UP000826234"/>
    </source>
</evidence>
<dbReference type="PANTHER" id="PTHR45776">
    <property type="entry name" value="MIP04163P"/>
    <property type="match status" value="1"/>
</dbReference>
<gene>
    <name evidence="11" type="ORF">JD844_018323</name>
</gene>
<evidence type="ECO:0000313" key="11">
    <source>
        <dbReference type="EMBL" id="KAH0618828.1"/>
    </source>
</evidence>
<dbReference type="CDD" id="cd18927">
    <property type="entry name" value="bHLHzip_TFEB"/>
    <property type="match status" value="1"/>
</dbReference>
<evidence type="ECO:0000256" key="7">
    <source>
        <dbReference type="ARBA" id="ARBA00023163"/>
    </source>
</evidence>
<dbReference type="EMBL" id="JAIPUX010005289">
    <property type="protein sequence ID" value="KAH0618828.1"/>
    <property type="molecule type" value="Genomic_DNA"/>
</dbReference>
<dbReference type="InterPro" id="IPR024098">
    <property type="entry name" value="bHLHzip_TFEB"/>
</dbReference>
<evidence type="ECO:0000256" key="8">
    <source>
        <dbReference type="ARBA" id="ARBA00023242"/>
    </source>
</evidence>
<keyword evidence="7" id="KW-0804">Transcription</keyword>
<dbReference type="Pfam" id="PF00010">
    <property type="entry name" value="HLH"/>
    <property type="match status" value="1"/>
</dbReference>
<evidence type="ECO:0000256" key="3">
    <source>
        <dbReference type="ARBA" id="ARBA00008289"/>
    </source>
</evidence>
<keyword evidence="6" id="KW-0010">Activator</keyword>
<feature type="domain" description="BHLH" evidence="10">
    <location>
        <begin position="219"/>
        <end position="272"/>
    </location>
</feature>
<dbReference type="Gene3D" id="4.10.280.10">
    <property type="entry name" value="Helix-loop-helix DNA-binding domain"/>
    <property type="match status" value="1"/>
</dbReference>
<dbReference type="SUPFAM" id="SSF47459">
    <property type="entry name" value="HLH, helix-loop-helix DNA-binding domain"/>
    <property type="match status" value="1"/>
</dbReference>
<proteinExistence type="inferred from homology"/>
<dbReference type="PANTHER" id="PTHR45776:SF5">
    <property type="entry name" value="TRANSCRIPTION FACTOR EB"/>
    <property type="match status" value="1"/>
</dbReference>
<dbReference type="Pfam" id="PF15951">
    <property type="entry name" value="MITF_TFEB_C_3_N"/>
    <property type="match status" value="1"/>
</dbReference>
<dbReference type="SMART" id="SM00353">
    <property type="entry name" value="HLH"/>
    <property type="match status" value="1"/>
</dbReference>
<dbReference type="InterPro" id="IPR031867">
    <property type="entry name" value="MiT/TFE_N"/>
</dbReference>
<keyword evidence="4" id="KW-0805">Transcription regulation</keyword>
<evidence type="ECO:0000256" key="2">
    <source>
        <dbReference type="ARBA" id="ARBA00004496"/>
    </source>
</evidence>
<feature type="compositionally biased region" description="Polar residues" evidence="9">
    <location>
        <begin position="124"/>
        <end position="136"/>
    </location>
</feature>
<name>A0ABQ7SNA0_PHRPL</name>
<dbReference type="InterPro" id="IPR036638">
    <property type="entry name" value="HLH_DNA-bd_sf"/>
</dbReference>
<evidence type="ECO:0000256" key="1">
    <source>
        <dbReference type="ARBA" id="ARBA00004123"/>
    </source>
</evidence>
<dbReference type="PROSITE" id="PS50888">
    <property type="entry name" value="BHLH"/>
    <property type="match status" value="1"/>
</dbReference>
<evidence type="ECO:0000256" key="9">
    <source>
        <dbReference type="SAM" id="MobiDB-lite"/>
    </source>
</evidence>
<feature type="compositionally biased region" description="Basic and acidic residues" evidence="9">
    <location>
        <begin position="389"/>
        <end position="398"/>
    </location>
</feature>
<sequence>MASRIGLRMQLMREQVQQEEQRERMQQQAMMHYMQQQQMPMAPTPAINTPVHFQSPPPVPGEVLKVQSFLENPTTYHLQRSRDKKVQEFLSETYGNKFAPLLSAPSPKPPPSASPGVRPKPSHVLSSSAGNSTPNSPMAMLNIGSNPEREVGILQSWEHEDFLERVVLPLSSSHMNVYSSDLPMTPSVVGITSSSCPADLTQKRELTDAESRALAKERQKKDNHNLIERRRRFNINDRIKELGMLIPKAGDLDVRWNKGTILKASVDYIRRMQKDLQRSRDLENHSRRLEMANKQLWLRIQELEMQARVHGLPTTSPSGMNMAELAQQVVKQEASGDERTTEIQQQQQPPQPPPQVHPELEAQQHQPQFAPPQSPYHQLDFTHSLSFDDNSRGFHDPLDPSQNVSFPSLSKKDLDLMLMEDTMLPVASDPLFSAVSPEASKASSRRSSFSMEDTDML</sequence>
<feature type="region of interest" description="Disordered" evidence="9">
    <location>
        <begin position="433"/>
        <end position="457"/>
    </location>
</feature>
<keyword evidence="8" id="KW-0539">Nucleus</keyword>
<comment type="subcellular location">
    <subcellularLocation>
        <location evidence="2">Cytoplasm</location>
    </subcellularLocation>
    <subcellularLocation>
        <location evidence="1">Nucleus</location>
    </subcellularLocation>
</comment>
<keyword evidence="12" id="KW-1185">Reference proteome</keyword>
<evidence type="ECO:0000256" key="5">
    <source>
        <dbReference type="ARBA" id="ARBA00023125"/>
    </source>
</evidence>
<keyword evidence="5" id="KW-0238">DNA-binding</keyword>
<feature type="region of interest" description="Disordered" evidence="9">
    <location>
        <begin position="98"/>
        <end position="143"/>
    </location>
</feature>
<feature type="region of interest" description="Disordered" evidence="9">
    <location>
        <begin position="330"/>
        <end position="407"/>
    </location>
</feature>